<gene>
    <name evidence="3" type="ORF">AMSG_05645</name>
</gene>
<feature type="domain" description="RING-type" evidence="2">
    <location>
        <begin position="678"/>
        <end position="713"/>
    </location>
</feature>
<feature type="domain" description="RING-type" evidence="2">
    <location>
        <begin position="628"/>
        <end position="663"/>
    </location>
</feature>
<dbReference type="EMBL" id="GL349456">
    <property type="protein sequence ID" value="KNC49604.1"/>
    <property type="molecule type" value="Genomic_DNA"/>
</dbReference>
<keyword evidence="4" id="KW-1185">Reference proteome</keyword>
<organism evidence="3 4">
    <name type="scientific">Thecamonas trahens ATCC 50062</name>
    <dbReference type="NCBI Taxonomy" id="461836"/>
    <lineage>
        <taxon>Eukaryota</taxon>
        <taxon>Apusozoa</taxon>
        <taxon>Apusomonadida</taxon>
        <taxon>Apusomonadidae</taxon>
        <taxon>Thecamonas</taxon>
    </lineage>
</organism>
<evidence type="ECO:0000313" key="3">
    <source>
        <dbReference type="EMBL" id="KNC49604.1"/>
    </source>
</evidence>
<proteinExistence type="predicted"/>
<dbReference type="AlphaFoldDB" id="A0A0L0DB91"/>
<dbReference type="RefSeq" id="XP_013757712.1">
    <property type="nucleotide sequence ID" value="XM_013902258.1"/>
</dbReference>
<dbReference type="GeneID" id="25565012"/>
<evidence type="ECO:0000313" key="4">
    <source>
        <dbReference type="Proteomes" id="UP000054408"/>
    </source>
</evidence>
<feature type="domain" description="RING-type" evidence="2">
    <location>
        <begin position="728"/>
        <end position="764"/>
    </location>
</feature>
<sequence length="968" mass="105680">MADLSVRKTELKRRIAELKEEDAPVETIAPLYDEYKVVSARLKAIARKAAVKDAIRVAMSEGSAREDIQPLYDEYQRLKATIEAPLPVVIDDVGRTGPTAASAVMLLSPEPAAPPATHGSDDRLLARKTELKAAIKAAMARKAPHEETAVLYAEYQEVKAQLAGEEAGMSSPPPPPKRVPDDVVAVSIGKSLPVVESPTTPRSWARGMPPLQRARLESVHNMETAPQPMRIRDGDDGSLIVVAGASQFECLPSETLGEVFQHNLIVASEPQAVDGAPLALSVTMGEFREAGMAIRLDSEVFVLDFASRSAPQLDPLANAGTAVRLAYRDDGALSVVGDLAAAPAFVVVLNESGQACTHVIIGGEGFPVSPGETVATWAAATEVPVKAIFSSTLGETLPFTVSLHAFATLAVAIAINNIVYRVVAKDAHGEPWSATPRAMQRAGHRRTRSATVEEALPELDERQIPLRPVEAHCRIRWPRVKKRLMQRTWATEQAFVRLLPFKNLFLVYPDHGSMFAKQSHRVPDLEPLLPSSYAETDGASWPRLGGLSDHDMSRALVLRRTRRDATGEHPALLVLILNSAQERDSWLTQLRRTRMASAKTRSSVTLPPALSLESLHEMESDETSIRSCQVCGTAKGSITKFDCGHGSVCTHCAALPQVSCAVCEAARRMAVRHLPRECHVCATVPRLLYDMECGHGRLCRSCRDTKQLTCGTCVKERKARLAELPRACQTCGESRARLSLLECEHAYICASCARLPKSRASPASARPRSARAPLPASARSAVQRRAGSLLSTVSTAFSVPAATPFPKSSASFAHRTVWFNALRTGGLRLRNRADAINHRGRRRDSDLLRRDGEGREDGRSRRARRAVVVAELARRHRVGLSQSLLERLQLLGLNVKRLLSKRELLALVGNVSVLANHGEDLFGRDWHFGRELGRYLGSHRCQLGSLGRGRLRCVFGPWRSDMTLQVVA</sequence>
<dbReference type="InterPro" id="IPR001841">
    <property type="entry name" value="Znf_RING"/>
</dbReference>
<evidence type="ECO:0000256" key="1">
    <source>
        <dbReference type="SAM" id="MobiDB-lite"/>
    </source>
</evidence>
<accession>A0A0L0DB91</accession>
<feature type="region of interest" description="Disordered" evidence="1">
    <location>
        <begin position="759"/>
        <end position="778"/>
    </location>
</feature>
<reference evidence="3 4" key="1">
    <citation type="submission" date="2010-05" db="EMBL/GenBank/DDBJ databases">
        <title>The Genome Sequence of Thecamonas trahens ATCC 50062.</title>
        <authorList>
            <consortium name="The Broad Institute Genome Sequencing Platform"/>
            <person name="Russ C."/>
            <person name="Cuomo C."/>
            <person name="Shea T."/>
            <person name="Young S.K."/>
            <person name="Zeng Q."/>
            <person name="Koehrsen M."/>
            <person name="Haas B."/>
            <person name="Borodovsky M."/>
            <person name="Guigo R."/>
            <person name="Alvarado L."/>
            <person name="Berlin A."/>
            <person name="Bochicchio J."/>
            <person name="Borenstein D."/>
            <person name="Chapman S."/>
            <person name="Chen Z."/>
            <person name="Freedman E."/>
            <person name="Gellesch M."/>
            <person name="Goldberg J."/>
            <person name="Griggs A."/>
            <person name="Gujja S."/>
            <person name="Heilman E."/>
            <person name="Heiman D."/>
            <person name="Hepburn T."/>
            <person name="Howarth C."/>
            <person name="Jen D."/>
            <person name="Larson L."/>
            <person name="Mehta T."/>
            <person name="Park D."/>
            <person name="Pearson M."/>
            <person name="Roberts A."/>
            <person name="Saif S."/>
            <person name="Shenoy N."/>
            <person name="Sisk P."/>
            <person name="Stolte C."/>
            <person name="Sykes S."/>
            <person name="Thomson T."/>
            <person name="Walk T."/>
            <person name="White J."/>
            <person name="Yandava C."/>
            <person name="Burger G."/>
            <person name="Gray M.W."/>
            <person name="Holland P.W.H."/>
            <person name="King N."/>
            <person name="Lang F.B.F."/>
            <person name="Roger A.J."/>
            <person name="Ruiz-Trillo I."/>
            <person name="Lander E."/>
            <person name="Nusbaum C."/>
        </authorList>
    </citation>
    <scope>NUCLEOTIDE SEQUENCE [LARGE SCALE GENOMIC DNA]</scope>
    <source>
        <strain evidence="3 4">ATCC 50062</strain>
    </source>
</reference>
<evidence type="ECO:0000259" key="2">
    <source>
        <dbReference type="SMART" id="SM00184"/>
    </source>
</evidence>
<protein>
    <recommendedName>
        <fullName evidence="2">RING-type domain-containing protein</fullName>
    </recommendedName>
</protein>
<name>A0A0L0DB91_THETB</name>
<dbReference type="SMART" id="SM00184">
    <property type="entry name" value="RING"/>
    <property type="match status" value="3"/>
</dbReference>
<dbReference type="Proteomes" id="UP000054408">
    <property type="component" value="Unassembled WGS sequence"/>
</dbReference>